<dbReference type="SUPFAM" id="SSF46785">
    <property type="entry name" value="Winged helix' DNA-binding domain"/>
    <property type="match status" value="1"/>
</dbReference>
<evidence type="ECO:0000256" key="3">
    <source>
        <dbReference type="ARBA" id="ARBA00023163"/>
    </source>
</evidence>
<dbReference type="SMART" id="SM00418">
    <property type="entry name" value="HTH_ARSR"/>
    <property type="match status" value="1"/>
</dbReference>
<evidence type="ECO:0000313" key="6">
    <source>
        <dbReference type="Proteomes" id="UP000198660"/>
    </source>
</evidence>
<dbReference type="InterPro" id="IPR001845">
    <property type="entry name" value="HTH_ArsR_DNA-bd_dom"/>
</dbReference>
<dbReference type="CDD" id="cd00090">
    <property type="entry name" value="HTH_ARSR"/>
    <property type="match status" value="1"/>
</dbReference>
<dbReference type="Gene3D" id="1.10.10.10">
    <property type="entry name" value="Winged helix-like DNA-binding domain superfamily/Winged helix DNA-binding domain"/>
    <property type="match status" value="1"/>
</dbReference>
<dbReference type="Pfam" id="PF01022">
    <property type="entry name" value="HTH_5"/>
    <property type="match status" value="1"/>
</dbReference>
<sequence>MQLNRLIDFHKALADPTRLRILILLSHSPLHGQAIAGKLGLKPPTITHHMTKLREAGLVKERREGNTIYFQLERRVLEQKSFAFCSLLKEEETDMSKTKGTLRTEAIWRNFFTPDNRLKTIPAQRKKRIVVLHRIASSFNHGQKYEEKEINQIIQRFHDDFATLRRELIIHQFMYREKGIYELNPAEMWPASEEREI</sequence>
<keyword evidence="6" id="KW-1185">Reference proteome</keyword>
<evidence type="ECO:0000313" key="5">
    <source>
        <dbReference type="EMBL" id="SFS60518.1"/>
    </source>
</evidence>
<dbReference type="Pfam" id="PF09860">
    <property type="entry name" value="DUF2087"/>
    <property type="match status" value="1"/>
</dbReference>
<keyword evidence="2" id="KW-0238">DNA-binding</keyword>
<dbReference type="InterPro" id="IPR018656">
    <property type="entry name" value="DUF2087"/>
</dbReference>
<dbReference type="EMBL" id="FPAA01000004">
    <property type="protein sequence ID" value="SFS60518.1"/>
    <property type="molecule type" value="Genomic_DNA"/>
</dbReference>
<dbReference type="InterPro" id="IPR011991">
    <property type="entry name" value="ArsR-like_HTH"/>
</dbReference>
<dbReference type="InterPro" id="IPR036388">
    <property type="entry name" value="WH-like_DNA-bd_sf"/>
</dbReference>
<dbReference type="NCBIfam" id="NF033788">
    <property type="entry name" value="HTH_metalloreg"/>
    <property type="match status" value="1"/>
</dbReference>
<dbReference type="PANTHER" id="PTHR33154:SF33">
    <property type="entry name" value="TRANSCRIPTIONAL REPRESSOR SDPR"/>
    <property type="match status" value="1"/>
</dbReference>
<keyword evidence="3" id="KW-0804">Transcription</keyword>
<name>A0A1I6R7L2_9BACL</name>
<dbReference type="GO" id="GO:0003700">
    <property type="term" value="F:DNA-binding transcription factor activity"/>
    <property type="evidence" value="ECO:0007669"/>
    <property type="project" value="InterPro"/>
</dbReference>
<evidence type="ECO:0000256" key="2">
    <source>
        <dbReference type="ARBA" id="ARBA00023125"/>
    </source>
</evidence>
<dbReference type="OrthoDB" id="529288at2"/>
<dbReference type="Proteomes" id="UP000198660">
    <property type="component" value="Unassembled WGS sequence"/>
</dbReference>
<gene>
    <name evidence="5" type="ORF">SAMN05444972_104206</name>
</gene>
<dbReference type="PROSITE" id="PS50987">
    <property type="entry name" value="HTH_ARSR_2"/>
    <property type="match status" value="1"/>
</dbReference>
<dbReference type="PRINTS" id="PR00778">
    <property type="entry name" value="HTHARSR"/>
</dbReference>
<protein>
    <recommendedName>
        <fullName evidence="4">HTH arsR-type domain-containing protein</fullName>
    </recommendedName>
</protein>
<evidence type="ECO:0000259" key="4">
    <source>
        <dbReference type="PROSITE" id="PS50987"/>
    </source>
</evidence>
<dbReference type="AlphaFoldDB" id="A0A1I6R7L2"/>
<dbReference type="GO" id="GO:0003677">
    <property type="term" value="F:DNA binding"/>
    <property type="evidence" value="ECO:0007669"/>
    <property type="project" value="UniProtKB-KW"/>
</dbReference>
<reference evidence="6" key="1">
    <citation type="submission" date="2016-10" db="EMBL/GenBank/DDBJ databases">
        <authorList>
            <person name="Varghese N."/>
            <person name="Submissions S."/>
        </authorList>
    </citation>
    <scope>NUCLEOTIDE SEQUENCE [LARGE SCALE GENOMIC DNA]</scope>
    <source>
        <strain evidence="6">DSM 45789</strain>
    </source>
</reference>
<dbReference type="RefSeq" id="WP_091835938.1">
    <property type="nucleotide sequence ID" value="NZ_FPAA01000004.1"/>
</dbReference>
<dbReference type="PANTHER" id="PTHR33154">
    <property type="entry name" value="TRANSCRIPTIONAL REGULATOR, ARSR FAMILY"/>
    <property type="match status" value="1"/>
</dbReference>
<evidence type="ECO:0000256" key="1">
    <source>
        <dbReference type="ARBA" id="ARBA00023015"/>
    </source>
</evidence>
<dbReference type="InterPro" id="IPR051081">
    <property type="entry name" value="HTH_MetalResp_TranReg"/>
</dbReference>
<organism evidence="5 6">
    <name type="scientific">Marininema halotolerans</name>
    <dbReference type="NCBI Taxonomy" id="1155944"/>
    <lineage>
        <taxon>Bacteria</taxon>
        <taxon>Bacillati</taxon>
        <taxon>Bacillota</taxon>
        <taxon>Bacilli</taxon>
        <taxon>Bacillales</taxon>
        <taxon>Thermoactinomycetaceae</taxon>
        <taxon>Marininema</taxon>
    </lineage>
</organism>
<dbReference type="InterPro" id="IPR036390">
    <property type="entry name" value="WH_DNA-bd_sf"/>
</dbReference>
<proteinExistence type="predicted"/>
<feature type="domain" description="HTH arsR-type" evidence="4">
    <location>
        <begin position="1"/>
        <end position="92"/>
    </location>
</feature>
<keyword evidence="1" id="KW-0805">Transcription regulation</keyword>
<accession>A0A1I6R7L2</accession>